<keyword evidence="5" id="KW-1185">Reference proteome</keyword>
<dbReference type="PANTHER" id="PTHR42915">
    <property type="entry name" value="HYPOTHETICAL 460 KDA PROTEIN IN FEUA-SIGW INTERGENIC REGION [PRECURSOR]"/>
    <property type="match status" value="1"/>
</dbReference>
<feature type="domain" description="Peptidoglycan beta-N-acetylmuramidase NamZ C-terminal" evidence="3">
    <location>
        <begin position="604"/>
        <end position="751"/>
    </location>
</feature>
<dbReference type="Gene3D" id="3.40.50.12170">
    <property type="entry name" value="Uncharacterised protein PF07075, DUF1343"/>
    <property type="match status" value="1"/>
</dbReference>
<evidence type="ECO:0000259" key="3">
    <source>
        <dbReference type="Pfam" id="PF20732"/>
    </source>
</evidence>
<dbReference type="RefSeq" id="WP_316415751.1">
    <property type="nucleotide sequence ID" value="NZ_AP027080.1"/>
</dbReference>
<dbReference type="InterPro" id="IPR008302">
    <property type="entry name" value="NamZ"/>
</dbReference>
<evidence type="ECO:0000313" key="5">
    <source>
        <dbReference type="Proteomes" id="UP001238179"/>
    </source>
</evidence>
<reference evidence="5" key="1">
    <citation type="journal article" date="2023" name="Int. J. Syst. Evol. Microbiol.">
        <title>Mesoterricola silvestris gen. nov., sp. nov., Mesoterricola sediminis sp. nov., Geothrix oryzae sp. nov., Geothrix edaphica sp. nov., Geothrix rubra sp. nov., and Geothrix limicola sp. nov., six novel members of Acidobacteriota isolated from soils.</title>
        <authorList>
            <person name="Itoh H."/>
            <person name="Sugisawa Y."/>
            <person name="Mise K."/>
            <person name="Xu Z."/>
            <person name="Kuniyasu M."/>
            <person name="Ushijima N."/>
            <person name="Kawano K."/>
            <person name="Kobayashi E."/>
            <person name="Shiratori Y."/>
            <person name="Masuda Y."/>
            <person name="Senoo K."/>
        </authorList>
    </citation>
    <scope>NUCLEOTIDE SEQUENCE [LARGE SCALE GENOMIC DNA]</scope>
    <source>
        <strain evidence="5">W79</strain>
    </source>
</reference>
<dbReference type="InterPro" id="IPR048503">
    <property type="entry name" value="NamZ_C"/>
</dbReference>
<dbReference type="EMBL" id="AP027080">
    <property type="protein sequence ID" value="BDU72839.1"/>
    <property type="molecule type" value="Genomic_DNA"/>
</dbReference>
<dbReference type="InterPro" id="IPR048502">
    <property type="entry name" value="NamZ_N"/>
</dbReference>
<protein>
    <recommendedName>
        <fullName evidence="6">Beta-lactamase-related domain-containing protein</fullName>
    </recommendedName>
</protein>
<evidence type="ECO:0000259" key="1">
    <source>
        <dbReference type="Pfam" id="PF00144"/>
    </source>
</evidence>
<sequence length="752" mass="80951">MRFILVLLSALVLNAQGFDAKGLAELRGALAGAIGRKVTPGAVVWVGRGGADAHWAQGDRALVPRREPMTEDTVFDVASLTKVVATLPCVMVLVERGKIDLEAPVRAYLPEFAGAGVTVRHLLTHTSGLIPDLALTEAWSGYGEGIRRACACVPDPPPGREFRYSDVNFILLGEIVRRVSGMPLDAFAAREVFGPLGMASTTFRPDPARVAPTERDEHGVMLRGVVHDPTARRMGGCAGHAGLFSTAGDLARYARFLLKGGSVLRPATLALMRSVQTPASVYERRGLGWDLDSSFSRPRGALFGLGSYGHTGFTGTALWIDPASDTFYVLLTTRLHPDGKGVTRDLYYEVGTLAARAAGITERRDTAIFPRTREEVPTVLNGIDVLERSGFGVLKGLRIGLVTNHTGIDNERRATVDVLKAAPGVTLVRLFSPEHGIRGQLDQEGIPDSEDALSGLPVISLYKTGQRAPSPGDLADLDALVFDIQDIGCRFYTYIATLKGCLEAAAAAGKPLIVLDRVNPVRGDRVEGPVVPAAPGFTACHPIAIRHGMTVGELAGMFNAELKLGAKLQVVRVQGWRRDQWYDATALPWKDPSPNMRNLNAAALYPGVGLLETAISVGRGTGTPFQVLGAPYVNDRVLAHELNKLGLPGVSFVPDRFRPTASVFKDQECGGVRILLTDRDALRPVELGVAIAHTLRHLYGSAFDLAKVNRLLQDDASIALLAADKPFQAVVQGWDEARADFLRRRAAFLLYP</sequence>
<gene>
    <name evidence="4" type="ORF">METEAL_20130</name>
</gene>
<feature type="domain" description="Peptidoglycan beta-N-acetylmuramidase NamZ N-terminal" evidence="2">
    <location>
        <begin position="399"/>
        <end position="599"/>
    </location>
</feature>
<evidence type="ECO:0008006" key="6">
    <source>
        <dbReference type="Google" id="ProtNLM"/>
    </source>
</evidence>
<evidence type="ECO:0000259" key="2">
    <source>
        <dbReference type="Pfam" id="PF07075"/>
    </source>
</evidence>
<dbReference type="GO" id="GO:0033922">
    <property type="term" value="F:peptidoglycan beta-N-acetylmuramidase activity"/>
    <property type="evidence" value="ECO:0007669"/>
    <property type="project" value="InterPro"/>
</dbReference>
<dbReference type="Pfam" id="PF07075">
    <property type="entry name" value="NamZ_N"/>
    <property type="match status" value="1"/>
</dbReference>
<organism evidence="4 5">
    <name type="scientific">Mesoterricola silvestris</name>
    <dbReference type="NCBI Taxonomy" id="2927979"/>
    <lineage>
        <taxon>Bacteria</taxon>
        <taxon>Pseudomonadati</taxon>
        <taxon>Acidobacteriota</taxon>
        <taxon>Holophagae</taxon>
        <taxon>Holophagales</taxon>
        <taxon>Holophagaceae</taxon>
        <taxon>Mesoterricola</taxon>
    </lineage>
</organism>
<dbReference type="Proteomes" id="UP001238179">
    <property type="component" value="Chromosome"/>
</dbReference>
<dbReference type="PANTHER" id="PTHR42915:SF1">
    <property type="entry name" value="PEPTIDOGLYCAN BETA-N-ACETYLMURAMIDASE NAMZ"/>
    <property type="match status" value="1"/>
</dbReference>
<name>A0AA48GMZ0_9BACT</name>
<dbReference type="Pfam" id="PF00144">
    <property type="entry name" value="Beta-lactamase"/>
    <property type="match status" value="1"/>
</dbReference>
<proteinExistence type="predicted"/>
<dbReference type="InterPro" id="IPR012338">
    <property type="entry name" value="Beta-lactam/transpept-like"/>
</dbReference>
<accession>A0AA48GMZ0</accession>
<dbReference type="InterPro" id="IPR001466">
    <property type="entry name" value="Beta-lactam-related"/>
</dbReference>
<dbReference type="Pfam" id="PF20732">
    <property type="entry name" value="NamZ_C"/>
    <property type="match status" value="1"/>
</dbReference>
<dbReference type="KEGG" id="msil:METEAL_20130"/>
<feature type="domain" description="Beta-lactamase-related" evidence="1">
    <location>
        <begin position="36"/>
        <end position="345"/>
    </location>
</feature>
<dbReference type="SUPFAM" id="SSF56601">
    <property type="entry name" value="beta-lactamase/transpeptidase-like"/>
    <property type="match status" value="1"/>
</dbReference>
<dbReference type="Gene3D" id="3.90.1150.140">
    <property type="match status" value="1"/>
</dbReference>
<dbReference type="AlphaFoldDB" id="A0AA48GMZ0"/>
<evidence type="ECO:0000313" key="4">
    <source>
        <dbReference type="EMBL" id="BDU72839.1"/>
    </source>
</evidence>
<dbReference type="Gene3D" id="3.40.710.10">
    <property type="entry name" value="DD-peptidase/beta-lactamase superfamily"/>
    <property type="match status" value="1"/>
</dbReference>